<accession>A0A7J6FIT7</accession>
<proteinExistence type="predicted"/>
<evidence type="ECO:0000313" key="1">
    <source>
        <dbReference type="EMBL" id="KAF4369789.1"/>
    </source>
</evidence>
<reference evidence="1 2" key="1">
    <citation type="journal article" date="2020" name="bioRxiv">
        <title>Sequence and annotation of 42 cannabis genomes reveals extensive copy number variation in cannabinoid synthesis and pathogen resistance genes.</title>
        <authorList>
            <person name="Mckernan K.J."/>
            <person name="Helbert Y."/>
            <person name="Kane L.T."/>
            <person name="Ebling H."/>
            <person name="Zhang L."/>
            <person name="Liu B."/>
            <person name="Eaton Z."/>
            <person name="Mclaughlin S."/>
            <person name="Kingan S."/>
            <person name="Baybayan P."/>
            <person name="Concepcion G."/>
            <person name="Jordan M."/>
            <person name="Riva A."/>
            <person name="Barbazuk W."/>
            <person name="Harkins T."/>
        </authorList>
    </citation>
    <scope>NUCLEOTIDE SEQUENCE [LARGE SCALE GENOMIC DNA]</scope>
    <source>
        <strain evidence="2">cv. Jamaican Lion 4</strain>
        <tissue evidence="1">Leaf</tissue>
    </source>
</reference>
<dbReference type="EMBL" id="JAATIQ010000212">
    <property type="protein sequence ID" value="KAF4369789.1"/>
    <property type="molecule type" value="Genomic_DNA"/>
</dbReference>
<dbReference type="AlphaFoldDB" id="A0A7J6FIT7"/>
<name>A0A7J6FIT7_CANSA</name>
<comment type="caution">
    <text evidence="1">The sequence shown here is derived from an EMBL/GenBank/DDBJ whole genome shotgun (WGS) entry which is preliminary data.</text>
</comment>
<protein>
    <submittedName>
        <fullName evidence="1">Uncharacterized protein</fullName>
    </submittedName>
</protein>
<keyword evidence="2" id="KW-1185">Reference proteome</keyword>
<dbReference type="Proteomes" id="UP000583929">
    <property type="component" value="Unassembled WGS sequence"/>
</dbReference>
<gene>
    <name evidence="1" type="ORF">G4B88_022174</name>
</gene>
<sequence length="94" mass="11238">MGDFNEEQKWIVAAEKLEIFKDQIELIREDLWVCTKEGHRELKWIKNLNRKRELRAITRIGLLLEDGKWYCKEFCSTHSHPLVIAGHRQFISSN</sequence>
<organism evidence="1 2">
    <name type="scientific">Cannabis sativa</name>
    <name type="common">Hemp</name>
    <name type="synonym">Marijuana</name>
    <dbReference type="NCBI Taxonomy" id="3483"/>
    <lineage>
        <taxon>Eukaryota</taxon>
        <taxon>Viridiplantae</taxon>
        <taxon>Streptophyta</taxon>
        <taxon>Embryophyta</taxon>
        <taxon>Tracheophyta</taxon>
        <taxon>Spermatophyta</taxon>
        <taxon>Magnoliopsida</taxon>
        <taxon>eudicotyledons</taxon>
        <taxon>Gunneridae</taxon>
        <taxon>Pentapetalae</taxon>
        <taxon>rosids</taxon>
        <taxon>fabids</taxon>
        <taxon>Rosales</taxon>
        <taxon>Cannabaceae</taxon>
        <taxon>Cannabis</taxon>
    </lineage>
</organism>
<evidence type="ECO:0000313" key="2">
    <source>
        <dbReference type="Proteomes" id="UP000583929"/>
    </source>
</evidence>